<dbReference type="InterPro" id="IPR054203">
    <property type="entry name" value="DUF6908"/>
</dbReference>
<name>A0ABS5IY11_9BACT</name>
<feature type="domain" description="DUF6908" evidence="1">
    <location>
        <begin position="10"/>
        <end position="143"/>
    </location>
</feature>
<proteinExistence type="predicted"/>
<dbReference type="RefSeq" id="WP_211972214.1">
    <property type="nucleotide sequence ID" value="NZ_JAGTXB010000003.1"/>
</dbReference>
<organism evidence="2 3">
    <name type="scientific">Chitinophaga hostae</name>
    <dbReference type="NCBI Taxonomy" id="2831022"/>
    <lineage>
        <taxon>Bacteria</taxon>
        <taxon>Pseudomonadati</taxon>
        <taxon>Bacteroidota</taxon>
        <taxon>Chitinophagia</taxon>
        <taxon>Chitinophagales</taxon>
        <taxon>Chitinophagaceae</taxon>
        <taxon>Chitinophaga</taxon>
    </lineage>
</organism>
<comment type="caution">
    <text evidence="2">The sequence shown here is derived from an EMBL/GenBank/DDBJ whole genome shotgun (WGS) entry which is preliminary data.</text>
</comment>
<evidence type="ECO:0000313" key="2">
    <source>
        <dbReference type="EMBL" id="MBS0027102.1"/>
    </source>
</evidence>
<evidence type="ECO:0000259" key="1">
    <source>
        <dbReference type="Pfam" id="PF21849"/>
    </source>
</evidence>
<sequence>MKKLNHQATKTFSEILKRLGTREYVKIETYQFMALTVEVLNTLITTECGEAKLVSLCHYHQEDGVSKRDPEMRFIVVDGRSDPKEIKKLVVIPQMFRQDNRGINQDSINLENDVIVSYWPDLQLDHTLCANQWLANIQKQGFLK</sequence>
<dbReference type="Pfam" id="PF21849">
    <property type="entry name" value="DUF6908"/>
    <property type="match status" value="1"/>
</dbReference>
<keyword evidence="3" id="KW-1185">Reference proteome</keyword>
<reference evidence="2 3" key="1">
    <citation type="submission" date="2021-04" db="EMBL/GenBank/DDBJ databases">
        <title>Chitinophaga sp. nov., isolated from the rhizosphere soil.</title>
        <authorList>
            <person name="He S."/>
        </authorList>
    </citation>
    <scope>NUCLEOTIDE SEQUENCE [LARGE SCALE GENOMIC DNA]</scope>
    <source>
        <strain evidence="2 3">2R12</strain>
    </source>
</reference>
<accession>A0ABS5IY11</accession>
<evidence type="ECO:0000313" key="3">
    <source>
        <dbReference type="Proteomes" id="UP000676386"/>
    </source>
</evidence>
<gene>
    <name evidence="2" type="ORF">KE626_07255</name>
</gene>
<dbReference type="Proteomes" id="UP000676386">
    <property type="component" value="Unassembled WGS sequence"/>
</dbReference>
<protein>
    <recommendedName>
        <fullName evidence="1">DUF6908 domain-containing protein</fullName>
    </recommendedName>
</protein>
<dbReference type="EMBL" id="JAGTXB010000003">
    <property type="protein sequence ID" value="MBS0027102.1"/>
    <property type="molecule type" value="Genomic_DNA"/>
</dbReference>